<comment type="caution">
    <text evidence="1">The sequence shown here is derived from an EMBL/GenBank/DDBJ whole genome shotgun (WGS) entry which is preliminary data.</text>
</comment>
<evidence type="ECO:0000313" key="1">
    <source>
        <dbReference type="EMBL" id="KYG73324.1"/>
    </source>
</evidence>
<evidence type="ECO:0000313" key="2">
    <source>
        <dbReference type="Proteomes" id="UP000075606"/>
    </source>
</evidence>
<proteinExistence type="predicted"/>
<accession>A0A150X3N6</accession>
<name>A0A150X3N6_9BACT</name>
<organism evidence="1 2">
    <name type="scientific">Roseivirga spongicola</name>
    <dbReference type="NCBI Taxonomy" id="333140"/>
    <lineage>
        <taxon>Bacteria</taxon>
        <taxon>Pseudomonadati</taxon>
        <taxon>Bacteroidota</taxon>
        <taxon>Cytophagia</taxon>
        <taxon>Cytophagales</taxon>
        <taxon>Roseivirgaceae</taxon>
        <taxon>Roseivirga</taxon>
    </lineage>
</organism>
<dbReference type="EMBL" id="LRPC01000028">
    <property type="protein sequence ID" value="KYG73324.1"/>
    <property type="molecule type" value="Genomic_DNA"/>
</dbReference>
<keyword evidence="2" id="KW-1185">Reference proteome</keyword>
<dbReference type="AlphaFoldDB" id="A0A150X3N6"/>
<reference evidence="1 2" key="1">
    <citation type="submission" date="2016-01" db="EMBL/GenBank/DDBJ databases">
        <title>Genome sequencing of Roseivirga spongicola UST030701-084.</title>
        <authorList>
            <person name="Selvaratnam C."/>
            <person name="Thevarajoo S."/>
            <person name="Goh K.M."/>
            <person name="Ee R."/>
            <person name="Chan K.-G."/>
            <person name="Chong C.S."/>
        </authorList>
    </citation>
    <scope>NUCLEOTIDE SEQUENCE [LARGE SCALE GENOMIC DNA]</scope>
    <source>
        <strain evidence="1 2">UST030701-084</strain>
    </source>
</reference>
<sequence length="68" mass="7554">MGQLKGKCPQSLLMSNGIQKLITIRVFHEDSDDCSRTSSESLSGDSEGDGIHYKVCGHHHCEEKKPHM</sequence>
<dbReference type="Proteomes" id="UP000075606">
    <property type="component" value="Unassembled WGS sequence"/>
</dbReference>
<protein>
    <submittedName>
        <fullName evidence="1">Uncharacterized protein</fullName>
    </submittedName>
</protein>
<gene>
    <name evidence="1" type="ORF">AWW68_11480</name>
</gene>